<name>X1Q4Z4_9ZZZZ</name>
<dbReference type="EMBL" id="BARW01003117">
    <property type="protein sequence ID" value="GAI63567.1"/>
    <property type="molecule type" value="Genomic_DNA"/>
</dbReference>
<dbReference type="AlphaFoldDB" id="X1Q4Z4"/>
<protein>
    <submittedName>
        <fullName evidence="1">Uncharacterized protein</fullName>
    </submittedName>
</protein>
<evidence type="ECO:0000313" key="1">
    <source>
        <dbReference type="EMBL" id="GAI63567.1"/>
    </source>
</evidence>
<accession>X1Q4Z4</accession>
<sequence length="40" mass="4889">MDKQVIEVRLKKLDHTVSRLKRIQQISKDEYVNNQDYQDI</sequence>
<comment type="caution">
    <text evidence="1">The sequence shown here is derived from an EMBL/GenBank/DDBJ whole genome shotgun (WGS) entry which is preliminary data.</text>
</comment>
<organism evidence="1">
    <name type="scientific">marine sediment metagenome</name>
    <dbReference type="NCBI Taxonomy" id="412755"/>
    <lineage>
        <taxon>unclassified sequences</taxon>
        <taxon>metagenomes</taxon>
        <taxon>ecological metagenomes</taxon>
    </lineage>
</organism>
<feature type="non-terminal residue" evidence="1">
    <location>
        <position position="40"/>
    </location>
</feature>
<gene>
    <name evidence="1" type="ORF">S12H4_08162</name>
</gene>
<proteinExistence type="predicted"/>
<reference evidence="1" key="1">
    <citation type="journal article" date="2014" name="Front. Microbiol.">
        <title>High frequency of phylogenetically diverse reductive dehalogenase-homologous genes in deep subseafloor sedimentary metagenomes.</title>
        <authorList>
            <person name="Kawai M."/>
            <person name="Futagami T."/>
            <person name="Toyoda A."/>
            <person name="Takaki Y."/>
            <person name="Nishi S."/>
            <person name="Hori S."/>
            <person name="Arai W."/>
            <person name="Tsubouchi T."/>
            <person name="Morono Y."/>
            <person name="Uchiyama I."/>
            <person name="Ito T."/>
            <person name="Fujiyama A."/>
            <person name="Inagaki F."/>
            <person name="Takami H."/>
        </authorList>
    </citation>
    <scope>NUCLEOTIDE SEQUENCE</scope>
    <source>
        <strain evidence="1">Expedition CK06-06</strain>
    </source>
</reference>